<dbReference type="Proteomes" id="UP000095287">
    <property type="component" value="Unplaced"/>
</dbReference>
<keyword evidence="1" id="KW-1185">Reference proteome</keyword>
<sequence length="119" mass="13127">MALESAVEIKLMLLYQPRQPVLGRTGTPTLAKSLCGSKKHEHSREVNIEAAASVREGAEIEIGLPEVGMVVLKINTSCMLVARPYPKAHCQTTLDEKRVSQNWIANYSCRSESFGCESH</sequence>
<accession>A0A1I7XY87</accession>
<evidence type="ECO:0000313" key="1">
    <source>
        <dbReference type="Proteomes" id="UP000095287"/>
    </source>
</evidence>
<evidence type="ECO:0000313" key="2">
    <source>
        <dbReference type="WBParaSite" id="L893_g10826.t1"/>
    </source>
</evidence>
<protein>
    <submittedName>
        <fullName evidence="2">Uncharacterized protein</fullName>
    </submittedName>
</protein>
<dbReference type="WBParaSite" id="L893_g10826.t1">
    <property type="protein sequence ID" value="L893_g10826.t1"/>
    <property type="gene ID" value="L893_g10826"/>
</dbReference>
<dbReference type="AlphaFoldDB" id="A0A1I7XY87"/>
<proteinExistence type="predicted"/>
<name>A0A1I7XY87_9BILA</name>
<organism evidence="1 2">
    <name type="scientific">Steinernema glaseri</name>
    <dbReference type="NCBI Taxonomy" id="37863"/>
    <lineage>
        <taxon>Eukaryota</taxon>
        <taxon>Metazoa</taxon>
        <taxon>Ecdysozoa</taxon>
        <taxon>Nematoda</taxon>
        <taxon>Chromadorea</taxon>
        <taxon>Rhabditida</taxon>
        <taxon>Tylenchina</taxon>
        <taxon>Panagrolaimomorpha</taxon>
        <taxon>Strongyloidoidea</taxon>
        <taxon>Steinernematidae</taxon>
        <taxon>Steinernema</taxon>
    </lineage>
</organism>
<reference evidence="2" key="1">
    <citation type="submission" date="2016-11" db="UniProtKB">
        <authorList>
            <consortium name="WormBaseParasite"/>
        </authorList>
    </citation>
    <scope>IDENTIFICATION</scope>
</reference>